<evidence type="ECO:0000313" key="4">
    <source>
        <dbReference type="WBParaSite" id="MBELARI_LOCUS17365"/>
    </source>
</evidence>
<feature type="compositionally biased region" description="Basic and acidic residues" evidence="2">
    <location>
        <begin position="174"/>
        <end position="197"/>
    </location>
</feature>
<dbReference type="Proteomes" id="UP000887575">
    <property type="component" value="Unassembled WGS sequence"/>
</dbReference>
<comment type="similarity">
    <text evidence="1">Belongs to the CDV3 family.</text>
</comment>
<feature type="region of interest" description="Disordered" evidence="2">
    <location>
        <begin position="172"/>
        <end position="312"/>
    </location>
</feature>
<reference evidence="4" key="1">
    <citation type="submission" date="2024-02" db="UniProtKB">
        <authorList>
            <consortium name="WormBaseParasite"/>
        </authorList>
    </citation>
    <scope>IDENTIFICATION</scope>
</reference>
<organism evidence="3 4">
    <name type="scientific">Mesorhabditis belari</name>
    <dbReference type="NCBI Taxonomy" id="2138241"/>
    <lineage>
        <taxon>Eukaryota</taxon>
        <taxon>Metazoa</taxon>
        <taxon>Ecdysozoa</taxon>
        <taxon>Nematoda</taxon>
        <taxon>Chromadorea</taxon>
        <taxon>Rhabditida</taxon>
        <taxon>Rhabditina</taxon>
        <taxon>Rhabditomorpha</taxon>
        <taxon>Rhabditoidea</taxon>
        <taxon>Rhabditidae</taxon>
        <taxon>Mesorhabditinae</taxon>
        <taxon>Mesorhabditis</taxon>
    </lineage>
</organism>
<feature type="compositionally biased region" description="Polar residues" evidence="2">
    <location>
        <begin position="198"/>
        <end position="207"/>
    </location>
</feature>
<proteinExistence type="inferred from homology"/>
<dbReference type="GO" id="GO:0005737">
    <property type="term" value="C:cytoplasm"/>
    <property type="evidence" value="ECO:0007669"/>
    <property type="project" value="TreeGrafter"/>
</dbReference>
<dbReference type="PANTHER" id="PTHR16284">
    <property type="entry name" value="PROTEIN CDV3 HOMOLOG"/>
    <property type="match status" value="1"/>
</dbReference>
<evidence type="ECO:0000256" key="2">
    <source>
        <dbReference type="SAM" id="MobiDB-lite"/>
    </source>
</evidence>
<dbReference type="WBParaSite" id="MBELARI_LOCUS17365">
    <property type="protein sequence ID" value="MBELARI_LOCUS17365"/>
    <property type="gene ID" value="MBELARI_LOCUS17365"/>
</dbReference>
<feature type="compositionally biased region" description="Basic and acidic residues" evidence="2">
    <location>
        <begin position="256"/>
        <end position="275"/>
    </location>
</feature>
<dbReference type="PANTHER" id="PTHR16284:SF13">
    <property type="entry name" value="PROTEIN CDV3 HOMOLOG"/>
    <property type="match status" value="1"/>
</dbReference>
<sequence>MSDSVSAFFAKRKDKKHKHTVVKVDRVAEVLQKRTQEQEEMVVARTEDEKRAAEEEAFMRAAAEEDEWVGYDDEVDRFEGLKIKDMVTSIVDENEQTNAEQKNCDGQQSGWATQNRKKEETVEEEAKPEEVAAIGKNASALKAYVAPNRRANVGGASLDFQNEELFPTLGGAEEIEKQLKEDKKNGWVTKGEPRQEESGGSMTSASVSAAMKDAIDTARKLSGTSTPRQEIRTLTLGTTGSVGNPPKATNAYKPPSRREDGDGKLVEPSKKKDVDESPVGQTKQVVDDHKDQKASDAPKKAYVAPHLRKGKA</sequence>
<evidence type="ECO:0000256" key="1">
    <source>
        <dbReference type="ARBA" id="ARBA00006062"/>
    </source>
</evidence>
<evidence type="ECO:0000313" key="3">
    <source>
        <dbReference type="Proteomes" id="UP000887575"/>
    </source>
</evidence>
<feature type="region of interest" description="Disordered" evidence="2">
    <location>
        <begin position="94"/>
        <end position="130"/>
    </location>
</feature>
<name>A0AAF3ET86_9BILA</name>
<feature type="compositionally biased region" description="Polar residues" evidence="2">
    <location>
        <begin position="96"/>
        <end position="114"/>
    </location>
</feature>
<protein>
    <submittedName>
        <fullName evidence="4">Uncharacterized protein</fullName>
    </submittedName>
</protein>
<feature type="compositionally biased region" description="Basic and acidic residues" evidence="2">
    <location>
        <begin position="116"/>
        <end position="130"/>
    </location>
</feature>
<accession>A0AAF3ET86</accession>
<dbReference type="InterPro" id="IPR026806">
    <property type="entry name" value="CDV3"/>
</dbReference>
<dbReference type="AlphaFoldDB" id="A0AAF3ET86"/>
<keyword evidence="3" id="KW-1185">Reference proteome</keyword>
<feature type="compositionally biased region" description="Basic and acidic residues" evidence="2">
    <location>
        <begin position="285"/>
        <end position="299"/>
    </location>
</feature>